<evidence type="ECO:0000313" key="1">
    <source>
        <dbReference type="EMBL" id="KAL0630590.1"/>
    </source>
</evidence>
<reference evidence="1 2" key="1">
    <citation type="submission" date="2024-02" db="EMBL/GenBank/DDBJ databases">
        <title>Discinaceae phylogenomics.</title>
        <authorList>
            <person name="Dirks A.C."/>
            <person name="James T.Y."/>
        </authorList>
    </citation>
    <scope>NUCLEOTIDE SEQUENCE [LARGE SCALE GENOMIC DNA]</scope>
    <source>
        <strain evidence="1 2">ACD0624</strain>
    </source>
</reference>
<keyword evidence="2" id="KW-1185">Reference proteome</keyword>
<proteinExistence type="predicted"/>
<protein>
    <submittedName>
        <fullName evidence="1">Uncharacterized protein</fullName>
    </submittedName>
</protein>
<evidence type="ECO:0000313" key="2">
    <source>
        <dbReference type="Proteomes" id="UP001447188"/>
    </source>
</evidence>
<gene>
    <name evidence="1" type="ORF">Q9L58_010565</name>
</gene>
<sequence length="80" mass="9372">MSTYKGTIEIEAVDIPTMARMSDDEYQKFLETDGLFRIDHHDILRSAVAEHPLATRRSQLDMLISALQQCRERMREDNPY</sequence>
<dbReference type="Proteomes" id="UP001447188">
    <property type="component" value="Unassembled WGS sequence"/>
</dbReference>
<accession>A0ABR3G3S4</accession>
<comment type="caution">
    <text evidence="1">The sequence shown here is derived from an EMBL/GenBank/DDBJ whole genome shotgun (WGS) entry which is preliminary data.</text>
</comment>
<name>A0ABR3G3S4_9PEZI</name>
<organism evidence="1 2">
    <name type="scientific">Discina gigas</name>
    <dbReference type="NCBI Taxonomy" id="1032678"/>
    <lineage>
        <taxon>Eukaryota</taxon>
        <taxon>Fungi</taxon>
        <taxon>Dikarya</taxon>
        <taxon>Ascomycota</taxon>
        <taxon>Pezizomycotina</taxon>
        <taxon>Pezizomycetes</taxon>
        <taxon>Pezizales</taxon>
        <taxon>Discinaceae</taxon>
        <taxon>Discina</taxon>
    </lineage>
</organism>
<dbReference type="EMBL" id="JBBBZM010000487">
    <property type="protein sequence ID" value="KAL0630590.1"/>
    <property type="molecule type" value="Genomic_DNA"/>
</dbReference>